<dbReference type="PANTHER" id="PTHR16263:SF4">
    <property type="entry name" value="TETRATRICOPEPTIDE REPEAT PROTEIN 38"/>
    <property type="match status" value="1"/>
</dbReference>
<dbReference type="InterPro" id="IPR033891">
    <property type="entry name" value="TTC38"/>
</dbReference>
<evidence type="ECO:0000256" key="2">
    <source>
        <dbReference type="ARBA" id="ARBA00019992"/>
    </source>
</evidence>
<dbReference type="AlphaFoldDB" id="A0A1N7M411"/>
<dbReference type="CDD" id="cd05804">
    <property type="entry name" value="StaR_like"/>
    <property type="match status" value="1"/>
</dbReference>
<evidence type="ECO:0000256" key="1">
    <source>
        <dbReference type="ARBA" id="ARBA00005857"/>
    </source>
</evidence>
<dbReference type="Proteomes" id="UP000186141">
    <property type="component" value="Unassembled WGS sequence"/>
</dbReference>
<accession>A0A1N7M411</accession>
<protein>
    <recommendedName>
        <fullName evidence="2">Tetratricopeptide repeat protein 38</fullName>
    </recommendedName>
</protein>
<evidence type="ECO:0000313" key="5">
    <source>
        <dbReference type="EMBL" id="SIS80824.1"/>
    </source>
</evidence>
<dbReference type="Gene3D" id="1.25.40.10">
    <property type="entry name" value="Tetratricopeptide repeat domain"/>
    <property type="match status" value="1"/>
</dbReference>
<dbReference type="STRING" id="1086013.SAMN05421774_102398"/>
<evidence type="ECO:0000256" key="4">
    <source>
        <dbReference type="ARBA" id="ARBA00022803"/>
    </source>
</evidence>
<gene>
    <name evidence="5" type="ORF">SAMN05421774_102398</name>
</gene>
<evidence type="ECO:0000313" key="6">
    <source>
        <dbReference type="Proteomes" id="UP000186141"/>
    </source>
</evidence>
<proteinExistence type="inferred from homology"/>
<dbReference type="SUPFAM" id="SSF48452">
    <property type="entry name" value="TPR-like"/>
    <property type="match status" value="1"/>
</dbReference>
<name>A0A1N7M411_9RHOB</name>
<dbReference type="InterPro" id="IPR011990">
    <property type="entry name" value="TPR-like_helical_dom_sf"/>
</dbReference>
<sequence length="438" mass="47757">MGMAQDLQGNPLLGANPAAVVAFDEALRAYATYHGDPVAALDRGIAAAPECAMLWLAKAWLYGLATEPGATAMARDFVARAQALAGGKREAAHGEALARLLAGNWTSAGLVLERWQAEMPHDLLALQSGHLIDFFSANARALRDRVARVLPLWRDVPGESWVMGMAAFGFEEAGDYARAEDLGREAVERDPRDSWAHHAVAHVMEMMGRPQDGLGWMIAREPYWASDDDNLQVHNWWHRALCHIETDDIAGALALYDGPVRRGGLGLALPLADGAALLWRLEMQGADVGTRWEELSDKWEGHEAPGFYAFNDLHAAMAHVGAGRFDRAGRLLSGASGDSEAAGWMRRYGLPLVEGVIAFRRGDYDLAADRLMQARHISGGFGGSHAQRDVIDWTLAETAIRGRMPGLAEALARERLATRPHSPVNRSFLRRAVALREA</sequence>
<dbReference type="EMBL" id="FTOT01000002">
    <property type="protein sequence ID" value="SIS80824.1"/>
    <property type="molecule type" value="Genomic_DNA"/>
</dbReference>
<evidence type="ECO:0000256" key="3">
    <source>
        <dbReference type="ARBA" id="ARBA00022737"/>
    </source>
</evidence>
<reference evidence="5 6" key="1">
    <citation type="submission" date="2017-01" db="EMBL/GenBank/DDBJ databases">
        <authorList>
            <person name="Mah S.A."/>
            <person name="Swanson W.J."/>
            <person name="Moy G.W."/>
            <person name="Vacquier V.D."/>
        </authorList>
    </citation>
    <scope>NUCLEOTIDE SEQUENCE [LARGE SCALE GENOMIC DNA]</scope>
    <source>
        <strain evidence="5 6">DSM 26375</strain>
    </source>
</reference>
<keyword evidence="3" id="KW-0677">Repeat</keyword>
<keyword evidence="4" id="KW-0802">TPR repeat</keyword>
<comment type="similarity">
    <text evidence="1">Belongs to the TTC38 family.</text>
</comment>
<keyword evidence="6" id="KW-1185">Reference proteome</keyword>
<dbReference type="PANTHER" id="PTHR16263">
    <property type="entry name" value="TETRATRICOPEPTIDE REPEAT PROTEIN 38"/>
    <property type="match status" value="1"/>
</dbReference>
<organism evidence="5 6">
    <name type="scientific">Gemmobacter megaterium</name>
    <dbReference type="NCBI Taxonomy" id="1086013"/>
    <lineage>
        <taxon>Bacteria</taxon>
        <taxon>Pseudomonadati</taxon>
        <taxon>Pseudomonadota</taxon>
        <taxon>Alphaproteobacteria</taxon>
        <taxon>Rhodobacterales</taxon>
        <taxon>Paracoccaceae</taxon>
        <taxon>Gemmobacter</taxon>
    </lineage>
</organism>